<accession>A0A939PKI5</accession>
<dbReference type="AlphaFoldDB" id="A0A939PKI5"/>
<name>A0A939PKI5_9ACTN</name>
<protein>
    <submittedName>
        <fullName evidence="4">DUF4097 family beta strand repeat protein</fullName>
    </submittedName>
</protein>
<evidence type="ECO:0000313" key="4">
    <source>
        <dbReference type="EMBL" id="MBO2454466.1"/>
    </source>
</evidence>
<keyword evidence="2" id="KW-1133">Transmembrane helix</keyword>
<keyword evidence="5" id="KW-1185">Reference proteome</keyword>
<gene>
    <name evidence="4" type="ORF">J4573_45775</name>
</gene>
<proteinExistence type="predicted"/>
<feature type="domain" description="DUF4097" evidence="3">
    <location>
        <begin position="113"/>
        <end position="259"/>
    </location>
</feature>
<organism evidence="4 5">
    <name type="scientific">Actinomadura barringtoniae</name>
    <dbReference type="NCBI Taxonomy" id="1427535"/>
    <lineage>
        <taxon>Bacteria</taxon>
        <taxon>Bacillati</taxon>
        <taxon>Actinomycetota</taxon>
        <taxon>Actinomycetes</taxon>
        <taxon>Streptosporangiales</taxon>
        <taxon>Thermomonosporaceae</taxon>
        <taxon>Actinomadura</taxon>
    </lineage>
</organism>
<comment type="caution">
    <text evidence="4">The sequence shown here is derived from an EMBL/GenBank/DDBJ whole genome shotgun (WGS) entry which is preliminary data.</text>
</comment>
<dbReference type="EMBL" id="JAGEOJ010000026">
    <property type="protein sequence ID" value="MBO2454466.1"/>
    <property type="molecule type" value="Genomic_DNA"/>
</dbReference>
<dbReference type="Proteomes" id="UP000669179">
    <property type="component" value="Unassembled WGS sequence"/>
</dbReference>
<evidence type="ECO:0000313" key="5">
    <source>
        <dbReference type="Proteomes" id="UP000669179"/>
    </source>
</evidence>
<evidence type="ECO:0000256" key="2">
    <source>
        <dbReference type="SAM" id="Phobius"/>
    </source>
</evidence>
<feature type="compositionally biased region" description="Polar residues" evidence="1">
    <location>
        <begin position="242"/>
        <end position="255"/>
    </location>
</feature>
<reference evidence="4" key="1">
    <citation type="submission" date="2021-03" db="EMBL/GenBank/DDBJ databases">
        <authorList>
            <person name="Kanchanasin P."/>
            <person name="Saeng-In P."/>
            <person name="Phongsopitanun W."/>
            <person name="Yuki M."/>
            <person name="Kudo T."/>
            <person name="Ohkuma M."/>
            <person name="Tanasupawat S."/>
        </authorList>
    </citation>
    <scope>NUCLEOTIDE SEQUENCE</scope>
    <source>
        <strain evidence="4">GKU 128</strain>
    </source>
</reference>
<dbReference type="Gene3D" id="2.160.20.120">
    <property type="match status" value="1"/>
</dbReference>
<keyword evidence="2" id="KW-0472">Membrane</keyword>
<keyword evidence="2" id="KW-0812">Transmembrane</keyword>
<dbReference type="InterPro" id="IPR025164">
    <property type="entry name" value="Toastrack_DUF4097"/>
</dbReference>
<sequence length="262" mass="27316">MPERVKVLRLLWITVGAAATVALLGAGIVGGRIWSGRADAPSQPAVRYSRIHAVTKVIVEINSGYVQVRVGGTGRVDFERRPRDGQILDLKEVWEGDRLRLTGACRDGNGKRVTRCQAGYVLQVPAATEIEARTDSGDLTVAGLTGAVSMTSGSGDLELRNVGGPVRLTTNSGGVTAAALRSSNLEAQTNTGDVMVAFAAPPELAAVTTNTGDIELTVPPGRYRTSADTISGRREVTVPGSAASSPALQARSNSGDVRLRAG</sequence>
<feature type="transmembrane region" description="Helical" evidence="2">
    <location>
        <begin position="12"/>
        <end position="34"/>
    </location>
</feature>
<evidence type="ECO:0000256" key="1">
    <source>
        <dbReference type="SAM" id="MobiDB-lite"/>
    </source>
</evidence>
<feature type="region of interest" description="Disordered" evidence="1">
    <location>
        <begin position="224"/>
        <end position="262"/>
    </location>
</feature>
<evidence type="ECO:0000259" key="3">
    <source>
        <dbReference type="Pfam" id="PF13349"/>
    </source>
</evidence>
<dbReference type="RefSeq" id="WP_208262672.1">
    <property type="nucleotide sequence ID" value="NZ_JAGEOJ010000026.1"/>
</dbReference>
<dbReference type="Pfam" id="PF13349">
    <property type="entry name" value="DUF4097"/>
    <property type="match status" value="1"/>
</dbReference>